<feature type="domain" description="Bacteriophage T5 Orf172 DNA-binding" evidence="1">
    <location>
        <begin position="8"/>
        <end position="90"/>
    </location>
</feature>
<dbReference type="Proteomes" id="UP000196138">
    <property type="component" value="Chromosome"/>
</dbReference>
<dbReference type="Pfam" id="PF10544">
    <property type="entry name" value="T5orf172"/>
    <property type="match status" value="1"/>
</dbReference>
<reference evidence="2 3" key="1">
    <citation type="submission" date="2017-05" db="EMBL/GenBank/DDBJ databases">
        <authorList>
            <person name="Song R."/>
            <person name="Chenine A.L."/>
            <person name="Ruprecht R.M."/>
        </authorList>
    </citation>
    <scope>NUCLEOTIDE SEQUENCE [LARGE SCALE GENOMIC DNA]</scope>
    <source>
        <strain evidence="2 3">DSM 26136</strain>
    </source>
</reference>
<accession>A0A1Y0EPR4</accession>
<dbReference type="EMBL" id="CP021455">
    <property type="protein sequence ID" value="ARU05566.1"/>
    <property type="molecule type" value="Genomic_DNA"/>
</dbReference>
<gene>
    <name evidence="2" type="ORF">CCO03_13525</name>
</gene>
<dbReference type="AlphaFoldDB" id="A0A1Y0EPR4"/>
<keyword evidence="3" id="KW-1185">Reference proteome</keyword>
<evidence type="ECO:0000259" key="1">
    <source>
        <dbReference type="SMART" id="SM00974"/>
    </source>
</evidence>
<dbReference type="InterPro" id="IPR018306">
    <property type="entry name" value="Phage_T5_Orf172_DNA-bd"/>
</dbReference>
<proteinExistence type="predicted"/>
<sequence>MSFVYIIEASSGLVKVGYSTQDPKGVIAAHAQLIHVAGAHVVRQVVRACGNASALERALIERLSKQSIGITREWFSGVNVDDLVRFVDDWLDTPCDKPVREREPHVLADHLDWMEDSVNSARWLALWPVAKSIADLAKENSGPCEMTRAIAGDLTYAELAIWMTLHDTPLESAELATMALDCPGELYMHCERTVWNVVARERALGNIAASTKSIGREP</sequence>
<dbReference type="KEGG" id="cser:CCO03_13525"/>
<evidence type="ECO:0000313" key="2">
    <source>
        <dbReference type="EMBL" id="ARU05566.1"/>
    </source>
</evidence>
<organism evidence="2 3">
    <name type="scientific">Comamonas serinivorans</name>
    <dbReference type="NCBI Taxonomy" id="1082851"/>
    <lineage>
        <taxon>Bacteria</taxon>
        <taxon>Pseudomonadati</taxon>
        <taxon>Pseudomonadota</taxon>
        <taxon>Betaproteobacteria</taxon>
        <taxon>Burkholderiales</taxon>
        <taxon>Comamonadaceae</taxon>
        <taxon>Comamonas</taxon>
    </lineage>
</organism>
<protein>
    <recommendedName>
        <fullName evidence="1">Bacteriophage T5 Orf172 DNA-binding domain-containing protein</fullName>
    </recommendedName>
</protein>
<dbReference type="SMART" id="SM00974">
    <property type="entry name" value="T5orf172"/>
    <property type="match status" value="1"/>
</dbReference>
<evidence type="ECO:0000313" key="3">
    <source>
        <dbReference type="Proteomes" id="UP000196138"/>
    </source>
</evidence>
<name>A0A1Y0EPR4_9BURK</name>
<dbReference type="RefSeq" id="WP_087281859.1">
    <property type="nucleotide sequence ID" value="NZ_CP021455.1"/>
</dbReference>